<keyword evidence="2" id="KW-1185">Reference proteome</keyword>
<sequence>MAADRPKCLRFQEEPEMAKFTLSKSSYMSKFTDKFIGKPWPELSSKGVEKDARGKTFREKELSRVFSEDYEAVERMILDPRGPIINRWNKIFLVACLISLFVDPLVFFLPGAKKDVCIEVSVPLEIAITVIRSLADAFYFVQIFIRFRTAYVAPSSRVFGRGELVIDPSRISSRYLRKDFWLDIVAAQPLPQVLVWAVIPHLRGLSMVNTKNFIRLVIILQYLLRLYLIFPLSSQIIKASGVLLETAWAGAAYNLMLYMLASHVLGACWYLLSVERQEECWRKVCRLRHVDCRVEYFDCHLMNNPARAAWFQSSNISNLCDPNSNFFQFGIHADAVIFGVTASQFFDKYLYCLWWGLRNLSSLGQNLLTSTHVWEINFAIVIAILGLVLFGLLIGNMQTYLQSTTVRLEEWRITRMDTEQWMQHRQLPRELKQSVRRYDQYKWVATRGVDEEMILKGLPMDLRRDIKRHLCLDLVRQVPLFDLMDDRMLDAICERLKPHLCTPGTCLVREGDPVNDMLFIVRGHLDSYTTGGGRTGFFNSCRIGPGDFCGEELLTWALDPRPSVILPSSTRTVKAVTEVEAFAFVAEDLKFVASQYRRLHSKQLRHTFRCHSPQWRTWAACFIQAAWFRYKRRKEAAELKKKESVISVFDQAREQREAFLPSMSSSARCASFAAKLTASTRRGGSQRFGAEFNILSSLQKPNEPDFTVEDR</sequence>
<comment type="caution">
    <text evidence="1">The sequence shown here is derived from an EMBL/GenBank/DDBJ whole genome shotgun (WGS) entry which is preliminary data.</text>
</comment>
<name>A0ACC1X0A2_MELAZ</name>
<accession>A0ACC1X0A2</accession>
<reference evidence="1 2" key="1">
    <citation type="journal article" date="2023" name="Science">
        <title>Complex scaffold remodeling in plant triterpene biosynthesis.</title>
        <authorList>
            <person name="De La Pena R."/>
            <person name="Hodgson H."/>
            <person name="Liu J.C."/>
            <person name="Stephenson M.J."/>
            <person name="Martin A.C."/>
            <person name="Owen C."/>
            <person name="Harkess A."/>
            <person name="Leebens-Mack J."/>
            <person name="Jimenez L.E."/>
            <person name="Osbourn A."/>
            <person name="Sattely E.S."/>
        </authorList>
    </citation>
    <scope>NUCLEOTIDE SEQUENCE [LARGE SCALE GENOMIC DNA]</scope>
    <source>
        <strain evidence="2">cv. JPN11</strain>
        <tissue evidence="1">Leaf</tissue>
    </source>
</reference>
<organism evidence="1 2">
    <name type="scientific">Melia azedarach</name>
    <name type="common">Chinaberry tree</name>
    <dbReference type="NCBI Taxonomy" id="155640"/>
    <lineage>
        <taxon>Eukaryota</taxon>
        <taxon>Viridiplantae</taxon>
        <taxon>Streptophyta</taxon>
        <taxon>Embryophyta</taxon>
        <taxon>Tracheophyta</taxon>
        <taxon>Spermatophyta</taxon>
        <taxon>Magnoliopsida</taxon>
        <taxon>eudicotyledons</taxon>
        <taxon>Gunneridae</taxon>
        <taxon>Pentapetalae</taxon>
        <taxon>rosids</taxon>
        <taxon>malvids</taxon>
        <taxon>Sapindales</taxon>
        <taxon>Meliaceae</taxon>
        <taxon>Melia</taxon>
    </lineage>
</organism>
<dbReference type="EMBL" id="CM051405">
    <property type="protein sequence ID" value="KAJ4704901.1"/>
    <property type="molecule type" value="Genomic_DNA"/>
</dbReference>
<evidence type="ECO:0000313" key="2">
    <source>
        <dbReference type="Proteomes" id="UP001164539"/>
    </source>
</evidence>
<dbReference type="Proteomes" id="UP001164539">
    <property type="component" value="Chromosome 12"/>
</dbReference>
<evidence type="ECO:0000313" key="1">
    <source>
        <dbReference type="EMBL" id="KAJ4704901.1"/>
    </source>
</evidence>
<proteinExistence type="predicted"/>
<protein>
    <submittedName>
        <fullName evidence="1">Cyclic nucleotide-gated channel</fullName>
    </submittedName>
</protein>
<gene>
    <name evidence="1" type="ORF">OWV82_021745</name>
</gene>